<dbReference type="Proteomes" id="UP000064920">
    <property type="component" value="Chromosome"/>
</dbReference>
<name>A0A0N9ZD38_9RHOB</name>
<dbReference type="EMBL" id="CP012023">
    <property type="protein sequence ID" value="ALI54154.1"/>
    <property type="molecule type" value="Genomic_DNA"/>
</dbReference>
<accession>A0A0N9ZD38</accession>
<reference evidence="1 2" key="1">
    <citation type="submission" date="2015-05" db="EMBL/GenBank/DDBJ databases">
        <authorList>
            <person name="Wang D.B."/>
            <person name="Wang M."/>
        </authorList>
    </citation>
    <scope>NUCLEOTIDE SEQUENCE [LARGE SCALE GENOMIC DNA]</scope>
    <source>
        <strain evidence="1 2">IMCC 12053</strain>
    </source>
</reference>
<keyword evidence="2" id="KW-1185">Reference proteome</keyword>
<protein>
    <recommendedName>
        <fullName evidence="3">Sulfotransferase family protein</fullName>
    </recommendedName>
</protein>
<organism evidence="1 2">
    <name type="scientific">Celeribacter marinus</name>
    <dbReference type="NCBI Taxonomy" id="1397108"/>
    <lineage>
        <taxon>Bacteria</taxon>
        <taxon>Pseudomonadati</taxon>
        <taxon>Pseudomonadota</taxon>
        <taxon>Alphaproteobacteria</taxon>
        <taxon>Rhodobacterales</taxon>
        <taxon>Roseobacteraceae</taxon>
        <taxon>Celeribacter</taxon>
    </lineage>
</organism>
<sequence>MQGLEDFDAHFDMEHDLPNSPIKIENFKFFDRLARDYPRAKFVLNVRECDAWVMSRARHNDGQYLKRSMARLAQSEAEVLDQWRDEHARHHNAVRAFFAAEQDRLLVFDIDRDPIDTLVDFCAPDFALDPAQWGKARVTDDVVQKLGWERGNAQ</sequence>
<dbReference type="AlphaFoldDB" id="A0A0N9ZD38"/>
<dbReference type="SUPFAM" id="SSF52540">
    <property type="entry name" value="P-loop containing nucleoside triphosphate hydrolases"/>
    <property type="match status" value="1"/>
</dbReference>
<evidence type="ECO:0008006" key="3">
    <source>
        <dbReference type="Google" id="ProtNLM"/>
    </source>
</evidence>
<dbReference type="Pfam" id="PF17784">
    <property type="entry name" value="Sulfotransfer_4"/>
    <property type="match status" value="1"/>
</dbReference>
<dbReference type="Gene3D" id="3.40.50.300">
    <property type="entry name" value="P-loop containing nucleotide triphosphate hydrolases"/>
    <property type="match status" value="1"/>
</dbReference>
<dbReference type="InterPro" id="IPR040632">
    <property type="entry name" value="Sulfotransfer_4"/>
</dbReference>
<dbReference type="KEGG" id="cmar:IMCC12053_204"/>
<dbReference type="InterPro" id="IPR027417">
    <property type="entry name" value="P-loop_NTPase"/>
</dbReference>
<dbReference type="PATRIC" id="fig|1397108.4.peg.217"/>
<evidence type="ECO:0000313" key="1">
    <source>
        <dbReference type="EMBL" id="ALI54154.1"/>
    </source>
</evidence>
<gene>
    <name evidence="1" type="ORF">IMCC12053_204</name>
</gene>
<evidence type="ECO:0000313" key="2">
    <source>
        <dbReference type="Proteomes" id="UP000064920"/>
    </source>
</evidence>
<proteinExistence type="predicted"/>